<dbReference type="NCBIfam" id="TIGR03472">
    <property type="entry name" value="HpnI"/>
    <property type="match status" value="1"/>
</dbReference>
<name>A0ABW5C633_9PROT</name>
<evidence type="ECO:0000256" key="9">
    <source>
        <dbReference type="SAM" id="Phobius"/>
    </source>
</evidence>
<evidence type="ECO:0000313" key="10">
    <source>
        <dbReference type="EMBL" id="MFD2232342.1"/>
    </source>
</evidence>
<feature type="transmembrane region" description="Helical" evidence="9">
    <location>
        <begin position="320"/>
        <end position="338"/>
    </location>
</feature>
<accession>A0ABW5C633</accession>
<evidence type="ECO:0000313" key="11">
    <source>
        <dbReference type="Proteomes" id="UP001597296"/>
    </source>
</evidence>
<keyword evidence="7 9" id="KW-1133">Transmembrane helix</keyword>
<protein>
    <submittedName>
        <fullName evidence="10">Bacteriohopanetetrol glucosamine biosynthesis glycosyltransferase HpnI</fullName>
    </submittedName>
</protein>
<keyword evidence="8 9" id="KW-0472">Membrane</keyword>
<evidence type="ECO:0000256" key="4">
    <source>
        <dbReference type="ARBA" id="ARBA00022676"/>
    </source>
</evidence>
<dbReference type="InterPro" id="IPR025993">
    <property type="entry name" value="Ceramide_glucosylTrfase"/>
</dbReference>
<reference evidence="11" key="1">
    <citation type="journal article" date="2019" name="Int. J. Syst. Evol. Microbiol.">
        <title>The Global Catalogue of Microorganisms (GCM) 10K type strain sequencing project: providing services to taxonomists for standard genome sequencing and annotation.</title>
        <authorList>
            <consortium name="The Broad Institute Genomics Platform"/>
            <consortium name="The Broad Institute Genome Sequencing Center for Infectious Disease"/>
            <person name="Wu L."/>
            <person name="Ma J."/>
        </authorList>
    </citation>
    <scope>NUCLEOTIDE SEQUENCE [LARGE SCALE GENOMIC DNA]</scope>
    <source>
        <strain evidence="11">KCTC 15012</strain>
    </source>
</reference>
<evidence type="ECO:0000256" key="6">
    <source>
        <dbReference type="ARBA" id="ARBA00022692"/>
    </source>
</evidence>
<dbReference type="RefSeq" id="WP_377313575.1">
    <property type="nucleotide sequence ID" value="NZ_JBHUIY010000001.1"/>
</dbReference>
<comment type="pathway">
    <text evidence="3">Sphingolipid metabolism.</text>
</comment>
<comment type="caution">
    <text evidence="10">The sequence shown here is derived from an EMBL/GenBank/DDBJ whole genome shotgun (WGS) entry which is preliminary data.</text>
</comment>
<keyword evidence="5" id="KW-0808">Transferase</keyword>
<evidence type="ECO:0000256" key="7">
    <source>
        <dbReference type="ARBA" id="ARBA00022989"/>
    </source>
</evidence>
<evidence type="ECO:0000256" key="3">
    <source>
        <dbReference type="ARBA" id="ARBA00004991"/>
    </source>
</evidence>
<dbReference type="Proteomes" id="UP001597296">
    <property type="component" value="Unassembled WGS sequence"/>
</dbReference>
<evidence type="ECO:0000256" key="1">
    <source>
        <dbReference type="ARBA" id="ARBA00004141"/>
    </source>
</evidence>
<dbReference type="CDD" id="cd02520">
    <property type="entry name" value="Glucosylceramide_synthase"/>
    <property type="match status" value="1"/>
</dbReference>
<evidence type="ECO:0000256" key="5">
    <source>
        <dbReference type="ARBA" id="ARBA00022679"/>
    </source>
</evidence>
<dbReference type="PANTHER" id="PTHR12726:SF0">
    <property type="entry name" value="CERAMIDE GLUCOSYLTRANSFERASE"/>
    <property type="match status" value="1"/>
</dbReference>
<comment type="subcellular location">
    <subcellularLocation>
        <location evidence="1">Membrane</location>
        <topology evidence="1">Multi-pass membrane protein</topology>
    </subcellularLocation>
</comment>
<dbReference type="InterPro" id="IPR029044">
    <property type="entry name" value="Nucleotide-diphossugar_trans"/>
</dbReference>
<sequence>MEITGIGGGQTALALAVTAGVAYTGLGLRQVLGWRGNRPPGPARSWRWREAAPELPPLSVLKPLCGAEPRLYECLRSFCQQDYPDFQIVFGVRHADDPAVAVVERLRRDFPEREIALVCDSRLHGSNLKISNLVNMQAACRHDLIMLSDSDIEIAPGALRAITAEMTANPAVGAVSCLYVGQSTAGWVSRLGALNVNGWILPSVLLDKAINGIDCAMGAVLLLRRAALDSVGGLEAVADHFADDHEIGERLTEAGWLVRLSAHPVTTMVNETRLSDLLRHEIRWAQTVWVTRPFAHLLSVVCFLLPVQLALLALAPSWPGALAVLGYILLRLGLVASVNRRFALPRPDSLWLVPLRECLCFVGWLGCMTRRTIVWRGHAFRLRRDGRLIPA</sequence>
<evidence type="ECO:0000256" key="8">
    <source>
        <dbReference type="ARBA" id="ARBA00023136"/>
    </source>
</evidence>
<dbReference type="PANTHER" id="PTHR12726">
    <property type="entry name" value="CERAMIDE GLUCOSYLTRANSFERASE"/>
    <property type="match status" value="1"/>
</dbReference>
<feature type="transmembrane region" description="Helical" evidence="9">
    <location>
        <begin position="6"/>
        <end position="28"/>
    </location>
</feature>
<dbReference type="Pfam" id="PF13506">
    <property type="entry name" value="Glyco_transf_21"/>
    <property type="match status" value="1"/>
</dbReference>
<gene>
    <name evidence="10" type="primary">hpnI</name>
    <name evidence="10" type="ORF">ACFSNB_00840</name>
</gene>
<comment type="pathway">
    <text evidence="2">Lipid metabolism; sphingolipid metabolism.</text>
</comment>
<keyword evidence="11" id="KW-1185">Reference proteome</keyword>
<dbReference type="EMBL" id="JBHUIY010000001">
    <property type="protein sequence ID" value="MFD2232342.1"/>
    <property type="molecule type" value="Genomic_DNA"/>
</dbReference>
<feature type="transmembrane region" description="Helical" evidence="9">
    <location>
        <begin position="294"/>
        <end position="314"/>
    </location>
</feature>
<keyword evidence="4" id="KW-0328">Glycosyltransferase</keyword>
<dbReference type="InterPro" id="IPR017835">
    <property type="entry name" value="Hopen-assoc_HpnI"/>
</dbReference>
<dbReference type="Gene3D" id="3.90.550.10">
    <property type="entry name" value="Spore Coat Polysaccharide Biosynthesis Protein SpsA, Chain A"/>
    <property type="match status" value="1"/>
</dbReference>
<evidence type="ECO:0000256" key="2">
    <source>
        <dbReference type="ARBA" id="ARBA00004760"/>
    </source>
</evidence>
<organism evidence="10 11">
    <name type="scientific">Phaeospirillum tilakii</name>
    <dbReference type="NCBI Taxonomy" id="741673"/>
    <lineage>
        <taxon>Bacteria</taxon>
        <taxon>Pseudomonadati</taxon>
        <taxon>Pseudomonadota</taxon>
        <taxon>Alphaproteobacteria</taxon>
        <taxon>Rhodospirillales</taxon>
        <taxon>Rhodospirillaceae</taxon>
        <taxon>Phaeospirillum</taxon>
    </lineage>
</organism>
<proteinExistence type="predicted"/>
<keyword evidence="6 9" id="KW-0812">Transmembrane</keyword>
<dbReference type="SUPFAM" id="SSF53448">
    <property type="entry name" value="Nucleotide-diphospho-sugar transferases"/>
    <property type="match status" value="1"/>
</dbReference>